<keyword evidence="5 10" id="KW-0489">Methyltransferase</keyword>
<keyword evidence="7 10" id="KW-0949">S-adenosyl-L-methionine</keyword>
<dbReference type="CDD" id="cd02440">
    <property type="entry name" value="AdoMet_MTases"/>
    <property type="match status" value="1"/>
</dbReference>
<evidence type="ECO:0000313" key="12">
    <source>
        <dbReference type="Proteomes" id="UP000054007"/>
    </source>
</evidence>
<comment type="subcellular location">
    <subcellularLocation>
        <location evidence="1">Cytoplasm</location>
        <location evidence="1">Cytosol</location>
    </subcellularLocation>
</comment>
<protein>
    <recommendedName>
        <fullName evidence="10">Protein-L-isoaspartate O-methyltransferase</fullName>
        <ecNumber evidence="10">2.1.1.77</ecNumber>
    </recommendedName>
</protein>
<dbReference type="PANTHER" id="PTHR11579">
    <property type="entry name" value="PROTEIN-L-ISOASPARTATE O-METHYLTRANSFERASE"/>
    <property type="match status" value="1"/>
</dbReference>
<dbReference type="AlphaFoldDB" id="A0A0D7B0V1"/>
<keyword evidence="6 10" id="KW-0808">Transferase</keyword>
<reference evidence="11 12" key="1">
    <citation type="journal article" date="2015" name="Fungal Genet. Biol.">
        <title>Evolution of novel wood decay mechanisms in Agaricales revealed by the genome sequences of Fistulina hepatica and Cylindrobasidium torrendii.</title>
        <authorList>
            <person name="Floudas D."/>
            <person name="Held B.W."/>
            <person name="Riley R."/>
            <person name="Nagy L.G."/>
            <person name="Koehler G."/>
            <person name="Ransdell A.S."/>
            <person name="Younus H."/>
            <person name="Chow J."/>
            <person name="Chiniquy J."/>
            <person name="Lipzen A."/>
            <person name="Tritt A."/>
            <person name="Sun H."/>
            <person name="Haridas S."/>
            <person name="LaButti K."/>
            <person name="Ohm R.A."/>
            <person name="Kues U."/>
            <person name="Blanchette R.A."/>
            <person name="Grigoriev I.V."/>
            <person name="Minto R.E."/>
            <person name="Hibbett D.S."/>
        </authorList>
    </citation>
    <scope>NUCLEOTIDE SEQUENCE [LARGE SCALE GENOMIC DNA]</scope>
    <source>
        <strain evidence="11 12">FP15055 ss-10</strain>
    </source>
</reference>
<dbReference type="InterPro" id="IPR000682">
    <property type="entry name" value="PCMT"/>
</dbReference>
<evidence type="ECO:0000256" key="8">
    <source>
        <dbReference type="ARBA" id="ARBA00035815"/>
    </source>
</evidence>
<name>A0A0D7B0V1_9AGAR</name>
<evidence type="ECO:0000256" key="1">
    <source>
        <dbReference type="ARBA" id="ARBA00004514"/>
    </source>
</evidence>
<dbReference type="GO" id="GO:0032259">
    <property type="term" value="P:methylation"/>
    <property type="evidence" value="ECO:0007669"/>
    <property type="project" value="UniProtKB-KW"/>
</dbReference>
<dbReference type="Proteomes" id="UP000054007">
    <property type="component" value="Unassembled WGS sequence"/>
</dbReference>
<evidence type="ECO:0000256" key="7">
    <source>
        <dbReference type="ARBA" id="ARBA00022691"/>
    </source>
</evidence>
<evidence type="ECO:0000256" key="3">
    <source>
        <dbReference type="ARBA" id="ARBA00011245"/>
    </source>
</evidence>
<dbReference type="Pfam" id="PF01135">
    <property type="entry name" value="PCMT"/>
    <property type="match status" value="1"/>
</dbReference>
<dbReference type="PROSITE" id="PS01279">
    <property type="entry name" value="PCMT"/>
    <property type="match status" value="1"/>
</dbReference>
<organism evidence="11 12">
    <name type="scientific">Cylindrobasidium torrendii FP15055 ss-10</name>
    <dbReference type="NCBI Taxonomy" id="1314674"/>
    <lineage>
        <taxon>Eukaryota</taxon>
        <taxon>Fungi</taxon>
        <taxon>Dikarya</taxon>
        <taxon>Basidiomycota</taxon>
        <taxon>Agaricomycotina</taxon>
        <taxon>Agaricomycetes</taxon>
        <taxon>Agaricomycetidae</taxon>
        <taxon>Agaricales</taxon>
        <taxon>Marasmiineae</taxon>
        <taxon>Physalacriaceae</taxon>
        <taxon>Cylindrobasidium</taxon>
    </lineage>
</organism>
<evidence type="ECO:0000256" key="10">
    <source>
        <dbReference type="RuleBase" id="RU003802"/>
    </source>
</evidence>
<dbReference type="SUPFAM" id="SSF53335">
    <property type="entry name" value="S-adenosyl-L-methionine-dependent methyltransferases"/>
    <property type="match status" value="1"/>
</dbReference>
<keyword evidence="4" id="KW-0963">Cytoplasm</keyword>
<accession>A0A0D7B0V1</accession>
<comment type="subunit">
    <text evidence="3">Monomer.</text>
</comment>
<gene>
    <name evidence="11" type="ORF">CYLTODRAFT_425375</name>
</gene>
<dbReference type="PANTHER" id="PTHR11579:SF0">
    <property type="entry name" value="PROTEIN-L-ISOASPARTATE(D-ASPARTATE) O-METHYLTRANSFERASE"/>
    <property type="match status" value="1"/>
</dbReference>
<dbReference type="OrthoDB" id="73890at2759"/>
<sequence length="225" mass="24167">MAWTCGGLTNKELISNLVKNKIIASKAVEEAMNKVDRANYVPNLTTAYMDEPQTIGHGATISAPHMHAYAAEHLLPYLRPGAKVLDVGSGSGYLAAVFLHLVSPAGTVVGIEHISELTEWSIENLKKDGLSEALHSKNMQIITGDGRRGYPAEGPYDAIHVGAAAPIVPDVLVEQLASPGRMFIPVGTHTQNILHVDKDAAGNVTKEVIMGVRYVPLTDLSYYKS</sequence>
<dbReference type="FunFam" id="3.40.50.150:FF:000235">
    <property type="entry name" value="Protein-L-isoaspartate O-methyltransferase"/>
    <property type="match status" value="1"/>
</dbReference>
<dbReference type="EMBL" id="KN880646">
    <property type="protein sequence ID" value="KIY64243.1"/>
    <property type="molecule type" value="Genomic_DNA"/>
</dbReference>
<evidence type="ECO:0000256" key="2">
    <source>
        <dbReference type="ARBA" id="ARBA00005369"/>
    </source>
</evidence>
<evidence type="ECO:0000256" key="5">
    <source>
        <dbReference type="ARBA" id="ARBA00022603"/>
    </source>
</evidence>
<evidence type="ECO:0000313" key="11">
    <source>
        <dbReference type="EMBL" id="KIY64243.1"/>
    </source>
</evidence>
<evidence type="ECO:0000256" key="9">
    <source>
        <dbReference type="ARBA" id="ARBA00054057"/>
    </source>
</evidence>
<dbReference type="STRING" id="1314674.A0A0D7B0V1"/>
<evidence type="ECO:0000256" key="4">
    <source>
        <dbReference type="ARBA" id="ARBA00022490"/>
    </source>
</evidence>
<dbReference type="EC" id="2.1.1.77" evidence="10"/>
<keyword evidence="12" id="KW-1185">Reference proteome</keyword>
<comment type="similarity">
    <text evidence="2 10">Belongs to the methyltransferase superfamily. L-isoaspartyl/D-aspartyl protein methyltransferase family.</text>
</comment>
<dbReference type="GO" id="GO:0004719">
    <property type="term" value="F:protein-L-isoaspartate (D-aspartate) O-methyltransferase activity"/>
    <property type="evidence" value="ECO:0007669"/>
    <property type="project" value="UniProtKB-UniRule"/>
</dbReference>
<comment type="catalytic activity">
    <reaction evidence="8">
        <text>[protein]-L-isoaspartate + S-adenosyl-L-methionine = [protein]-L-isoaspartate alpha-methyl ester + S-adenosyl-L-homocysteine</text>
        <dbReference type="Rhea" id="RHEA:12705"/>
        <dbReference type="Rhea" id="RHEA-COMP:12143"/>
        <dbReference type="Rhea" id="RHEA-COMP:12144"/>
        <dbReference type="ChEBI" id="CHEBI:57856"/>
        <dbReference type="ChEBI" id="CHEBI:59789"/>
        <dbReference type="ChEBI" id="CHEBI:90596"/>
        <dbReference type="ChEBI" id="CHEBI:90598"/>
        <dbReference type="EC" id="2.1.1.77"/>
    </reaction>
    <physiologicalReaction direction="left-to-right" evidence="8">
        <dbReference type="Rhea" id="RHEA:12706"/>
    </physiologicalReaction>
</comment>
<dbReference type="GO" id="GO:0005829">
    <property type="term" value="C:cytosol"/>
    <property type="evidence" value="ECO:0007669"/>
    <property type="project" value="UniProtKB-SubCell"/>
</dbReference>
<evidence type="ECO:0000256" key="6">
    <source>
        <dbReference type="ARBA" id="ARBA00022679"/>
    </source>
</evidence>
<proteinExistence type="inferred from homology"/>
<dbReference type="Gene3D" id="3.40.50.150">
    <property type="entry name" value="Vaccinia Virus protein VP39"/>
    <property type="match status" value="1"/>
</dbReference>
<dbReference type="GO" id="GO:0006950">
    <property type="term" value="P:response to stress"/>
    <property type="evidence" value="ECO:0007669"/>
    <property type="project" value="UniProtKB-ARBA"/>
</dbReference>
<dbReference type="InterPro" id="IPR029063">
    <property type="entry name" value="SAM-dependent_MTases_sf"/>
</dbReference>
<dbReference type="NCBIfam" id="TIGR00080">
    <property type="entry name" value="pimt"/>
    <property type="match status" value="1"/>
</dbReference>
<comment type="function">
    <text evidence="9">Initiates the repair of damaged proteins by catalyzing methyl esterification of L-isoaspartyl and D-aspartyl residues produced by spontaneous isomerization and racemization of L-aspartyl and L-asparaginyl residues in aging peptides and proteins.</text>
</comment>